<dbReference type="EMBL" id="JAGKHQ010000012">
    <property type="protein sequence ID" value="KAG7502315.1"/>
    <property type="molecule type" value="Genomic_DNA"/>
</dbReference>
<dbReference type="Proteomes" id="UP000693946">
    <property type="component" value="Linkage Group LG2"/>
</dbReference>
<name>A0AAV6RB69_SOLSE</name>
<dbReference type="InterPro" id="IPR026180">
    <property type="entry name" value="NSL1"/>
</dbReference>
<dbReference type="PROSITE" id="PS52052">
    <property type="entry name" value="PEHE"/>
    <property type="match status" value="1"/>
</dbReference>
<dbReference type="Pfam" id="PF15275">
    <property type="entry name" value="PEHE"/>
    <property type="match status" value="1"/>
</dbReference>
<feature type="compositionally biased region" description="Basic and acidic residues" evidence="1">
    <location>
        <begin position="1851"/>
        <end position="1993"/>
    </location>
</feature>
<feature type="region of interest" description="Disordered" evidence="1">
    <location>
        <begin position="1108"/>
        <end position="1127"/>
    </location>
</feature>
<evidence type="ECO:0000313" key="3">
    <source>
        <dbReference type="EMBL" id="KAG7502315.1"/>
    </source>
</evidence>
<dbReference type="PANTHER" id="PTHR22443">
    <property type="entry name" value="NON-SPECIFIC LETHAL 1, ISOFORM M"/>
    <property type="match status" value="1"/>
</dbReference>
<organism evidence="3 4">
    <name type="scientific">Solea senegalensis</name>
    <name type="common">Senegalese sole</name>
    <dbReference type="NCBI Taxonomy" id="28829"/>
    <lineage>
        <taxon>Eukaryota</taxon>
        <taxon>Metazoa</taxon>
        <taxon>Chordata</taxon>
        <taxon>Craniata</taxon>
        <taxon>Vertebrata</taxon>
        <taxon>Euteleostomi</taxon>
        <taxon>Actinopterygii</taxon>
        <taxon>Neopterygii</taxon>
        <taxon>Teleostei</taxon>
        <taxon>Neoteleostei</taxon>
        <taxon>Acanthomorphata</taxon>
        <taxon>Carangaria</taxon>
        <taxon>Pleuronectiformes</taxon>
        <taxon>Pleuronectoidei</taxon>
        <taxon>Soleidae</taxon>
        <taxon>Solea</taxon>
    </lineage>
</organism>
<feature type="compositionally biased region" description="Basic and acidic residues" evidence="1">
    <location>
        <begin position="2190"/>
        <end position="2199"/>
    </location>
</feature>
<feature type="compositionally biased region" description="Polar residues" evidence="1">
    <location>
        <begin position="1113"/>
        <end position="1122"/>
    </location>
</feature>
<feature type="region of interest" description="Disordered" evidence="1">
    <location>
        <begin position="1366"/>
        <end position="1405"/>
    </location>
</feature>
<feature type="compositionally biased region" description="Basic and acidic residues" evidence="1">
    <location>
        <begin position="1594"/>
        <end position="1606"/>
    </location>
</feature>
<feature type="region of interest" description="Disordered" evidence="1">
    <location>
        <begin position="1254"/>
        <end position="1287"/>
    </location>
</feature>
<feature type="compositionally biased region" description="Basic residues" evidence="1">
    <location>
        <begin position="2200"/>
        <end position="2210"/>
    </location>
</feature>
<dbReference type="GO" id="GO:0044545">
    <property type="term" value="C:NSL complex"/>
    <property type="evidence" value="ECO:0007669"/>
    <property type="project" value="TreeGrafter"/>
</dbReference>
<feature type="region of interest" description="Disordered" evidence="1">
    <location>
        <begin position="1851"/>
        <end position="2024"/>
    </location>
</feature>
<feature type="compositionally biased region" description="Low complexity" evidence="1">
    <location>
        <begin position="1366"/>
        <end position="1378"/>
    </location>
</feature>
<feature type="region of interest" description="Disordered" evidence="1">
    <location>
        <begin position="2111"/>
        <end position="2229"/>
    </location>
</feature>
<feature type="region of interest" description="Disordered" evidence="1">
    <location>
        <begin position="2241"/>
        <end position="2314"/>
    </location>
</feature>
<sequence length="2314" mass="259820">MAPALTKILKRGHGIHLSSPSSSARVDSNRWAVLSTESGSDIRFKEDNDPQMMWLNVLSFPSLESCLPMSSLNVPAKLMFSCQQASDNQWFFCSPASLLSFLSFNEDQRISHQEVSFLPGVPDMFLGTVPEHNGQEAYPLHGCDAAHECGPDGGDVHRSSLTLSAVSSSDSLGEITSQGYSLFFTPPQTVSQEGAANVGCALPVAVQSCGGRLNVDQLPSRSVLEEAGRKQHTTQAGLYSQAWSKPYFLWLDLCTASSSNKELRETTYLGQAEQRGQQEALDYETTASSSSDDESEEERTRNKTITSPASSSSCSCESRWLEERAEVGSSWSWLQLRLSELEGRIQQLVELHKHVRSTKGQVVLAASTDRLNDAESCSPMRLLHNMEKQSAQVSSLIPPLSFSPPAKQAQTCRAERSFISGLKGGNVFVPSSIKRSRMGTTRLYKTDVSRGCARTRPLLFCQKPKLFNIYSPDSQQDSLSSSSCSCSSCDPVVLCSDHDVSSSSAMSLRKHSSGPHHVLSPLFDTPLAHDLQRTFAGEEWSQRPLVINAHSSAPALHHRCESTPLHNSHKHRQHARHRKSRDIGLSIIRSRRRRANHRKRRQRRIRMLIKDEDDDDQYQPWELEEFSDGVLEESYTQFSHKQTSQGSIVKCHGVTVCSINDIVIPSSLTKVKKLQYKDILTPRWRVVSTQSLMEHQADDEDGQVEDLCDEVFGQRHMALEHWESMRWSSWGKRKRCRRSTSRLCDNGVGMCTSGEESSAEWSGAQLENGEQPSSEEWLPQTPWKPRLFPLDEEEEEALLCDRAENIPSFICTLSSHFFHCGFCDQEDLLSLHESQHYVHICSIYVLEKVGSKATSDLTSAVQMVDHNTAAEPRCVRQTGSSTGRHCAGQVSDVILFSEPQTTSHLVRCNSKATHSWFSVISQTNLAEGAAPSIAHPPLLLGPAWQTATGGAHMATASYTARENGFNGEFTGAHAITAEQVSARIVQEVTAEAVAVLKGEQETQRLPSVEDTTNLPPSPPPSPAAEHFGPLEQDVGDEEEAGPLRRFQNSRERCKFLAPSISVSVPEDDPYHSDEEYYEHPLFSPEWTHSGSRPTGQAVAFRQIEALKMDSDKQASGSMSPDSIGSEKRPEEFFEPQMQGFFAGERVVPESPTMDMPPFVPQNQAKESPKSLTLQPLYGEPITVSEKQPSVEVVEFTSIGAPSDFSSMGVKDQGGDTTKEATDRSGMSAYFETSAADPAEALQCKGEGYYELSRAGEEKTATETQDKSENKSTAEATGAFPLPERSNECRLSPGKLALEQRSYSLNITIGAMDQSGQGRTKHFSPLATDIMSYTSGSLDESADYLPVTTPSVDKPPSFPPLILETAASVTSDSSSPPRSTDVDSKPSPEPELPESPQPNNGTYKNGTVMAQDLPEMLDLAGTRSRLASENTDPEITRRKSIQADIPAFADDPLASLISGEQSPGARRSESQLEEMGYCVFSEYSGPMPSPADVLSPTITSTQGFTHSVLEEKVAAQARKLAVRDTSMEETTQQSEAAEVTEEKDQTQGDIEGPTEEKSKEIADDLLNKAANNEEKAPSRRSESFVTPTVTVTLEEGGRSLGDTERQGSGEGSASETEIADYERQIRKLEMEDRPLSLEEERELQELREKVKLVHQEAYEEVDAEDVYQLTGVAKDRIARPAKTSPTSSVESIIDDDKLLSPVLSPSKAKQRDIYGSPKRALSPVLGINKEEKTKEESERKLSEEAEKKKEDKELETKEKEMKATEERERREKEEREKEEAERIMSEENERKEKEQQELEMKEKLEKERKEEQEKKEREARERIEQEEREKEEKDRLEKELREKEQIERELKEKEEKEKLERELKEKEEKAKMEREIKEKEEKEKVERELKEKEEKEKIERELKEKEEREKIERELKEKEEREERERELKEKEEKEKRERELKEKEERERELKEKEEKEKREMELKEKEEKEKIEMEQTLKEEREKVAEMDKNVPDDSGDLSRQMDEKAALTPADQEQEGGEGDMMEKAGAAAIKEISESRAAIESVVTVEDDFITVVQTIDEAEEPGHSIRFSAPPEVEALCVTGHEDLEEEEEESVELAQEADIEAASLEEMGDIPETPASPEKEEAQTIETEEQTESYDRDETTMDDSILDSSWVDTQEIADDDKSLVTEQFEPLHKVSSPVKMTSKQKKSEKPEKPIKPKAKGGRARGRISTPERKPARKEPICIPREEVKKKKAVIRKTELTKKMENQSPSKRTVMKPAVRETRSTQHHSCPRRRPTEARPDCRQPLSVARQSRDRASVSVLHRPQNLSKL</sequence>
<feature type="compositionally biased region" description="Basic and acidic residues" evidence="1">
    <location>
        <begin position="1553"/>
        <end position="1581"/>
    </location>
</feature>
<evidence type="ECO:0000259" key="2">
    <source>
        <dbReference type="PROSITE" id="PS52052"/>
    </source>
</evidence>
<evidence type="ECO:0000256" key="1">
    <source>
        <dbReference type="SAM" id="MobiDB-lite"/>
    </source>
</evidence>
<feature type="compositionally biased region" description="Polar residues" evidence="1">
    <location>
        <begin position="1003"/>
        <end position="1014"/>
    </location>
</feature>
<feature type="region of interest" description="Disordered" evidence="1">
    <location>
        <begin position="1675"/>
        <end position="1838"/>
    </location>
</feature>
<reference evidence="3 4" key="1">
    <citation type="journal article" date="2021" name="Sci. Rep.">
        <title>Chromosome anchoring in Senegalese sole (Solea senegalensis) reveals sex-associated markers and genome rearrangements in flatfish.</title>
        <authorList>
            <person name="Guerrero-Cozar I."/>
            <person name="Gomez-Garrido J."/>
            <person name="Berbel C."/>
            <person name="Martinez-Blanch J.F."/>
            <person name="Alioto T."/>
            <person name="Claros M.G."/>
            <person name="Gagnaire P.A."/>
            <person name="Manchado M."/>
        </authorList>
    </citation>
    <scope>NUCLEOTIDE SEQUENCE [LARGE SCALE GENOMIC DNA]</scope>
    <source>
        <strain evidence="3">Sse05_10M</strain>
    </source>
</reference>
<feature type="region of interest" description="Disordered" evidence="1">
    <location>
        <begin position="759"/>
        <end position="782"/>
    </location>
</feature>
<gene>
    <name evidence="3" type="ORF">JOB18_017624</name>
</gene>
<feature type="compositionally biased region" description="Basic and acidic residues" evidence="1">
    <location>
        <begin position="1727"/>
        <end position="1838"/>
    </location>
</feature>
<dbReference type="InterPro" id="IPR029332">
    <property type="entry name" value="PEHE_dom"/>
</dbReference>
<feature type="domain" description="PEHE" evidence="2">
    <location>
        <begin position="678"/>
        <end position="808"/>
    </location>
</feature>
<feature type="region of interest" description="Disordered" evidence="1">
    <location>
        <begin position="270"/>
        <end position="313"/>
    </location>
</feature>
<dbReference type="PANTHER" id="PTHR22443:SF16">
    <property type="entry name" value="KAT8 REGULATORY NSL COMPLEX SUBUNIT 1-LIKE PROTEIN"/>
    <property type="match status" value="1"/>
</dbReference>
<keyword evidence="4" id="KW-1185">Reference proteome</keyword>
<dbReference type="GO" id="GO:0035035">
    <property type="term" value="F:histone acetyltransferase binding"/>
    <property type="evidence" value="ECO:0007669"/>
    <property type="project" value="TreeGrafter"/>
</dbReference>
<feature type="region of interest" description="Disordered" evidence="1">
    <location>
        <begin position="1515"/>
        <end position="1620"/>
    </location>
</feature>
<dbReference type="InterPro" id="IPR013588">
    <property type="entry name" value="MAP2_projctn"/>
</dbReference>
<proteinExistence type="predicted"/>
<feature type="compositionally biased region" description="Basic and acidic residues" evidence="1">
    <location>
        <begin position="1254"/>
        <end position="1271"/>
    </location>
</feature>
<accession>A0AAV6RB69</accession>
<feature type="compositionally biased region" description="Basic and acidic residues" evidence="1">
    <location>
        <begin position="2214"/>
        <end position="2229"/>
    </location>
</feature>
<feature type="region of interest" description="Disordered" evidence="1">
    <location>
        <begin position="1423"/>
        <end position="1472"/>
    </location>
</feature>
<feature type="region of interest" description="Disordered" evidence="1">
    <location>
        <begin position="1000"/>
        <end position="1029"/>
    </location>
</feature>
<dbReference type="Pfam" id="PF08377">
    <property type="entry name" value="MAP2_projctn"/>
    <property type="match status" value="2"/>
</dbReference>
<evidence type="ECO:0000313" key="4">
    <source>
        <dbReference type="Proteomes" id="UP000693946"/>
    </source>
</evidence>
<comment type="caution">
    <text evidence="3">The sequence shown here is derived from an EMBL/GenBank/DDBJ whole genome shotgun (WGS) entry which is preliminary data.</text>
</comment>
<protein>
    <recommendedName>
        <fullName evidence="2">PEHE domain-containing protein</fullName>
    </recommendedName>
</protein>